<reference evidence="2 3" key="1">
    <citation type="submission" date="2023-05" db="EMBL/GenBank/DDBJ databases">
        <title>Chelatococcus sp. nov., a moderately thermophilic bacterium isolated from hot spring microbial mat.</title>
        <authorList>
            <person name="Hu C.-J."/>
            <person name="Li W.-J."/>
        </authorList>
    </citation>
    <scope>NUCLEOTIDE SEQUENCE [LARGE SCALE GENOMIC DNA]</scope>
    <source>
        <strain evidence="2 3">SYSU G07232</strain>
    </source>
</reference>
<keyword evidence="3" id="KW-1185">Reference proteome</keyword>
<dbReference type="Proteomes" id="UP001321492">
    <property type="component" value="Unassembled WGS sequence"/>
</dbReference>
<dbReference type="EMBL" id="JASJEV010000008">
    <property type="protein sequence ID" value="MDJ1159326.1"/>
    <property type="molecule type" value="Genomic_DNA"/>
</dbReference>
<protein>
    <submittedName>
        <fullName evidence="2">DUF6111 family protein</fullName>
    </submittedName>
</protein>
<evidence type="ECO:0000313" key="3">
    <source>
        <dbReference type="Proteomes" id="UP001321492"/>
    </source>
</evidence>
<gene>
    <name evidence="2" type="ORF">QNA08_13885</name>
</gene>
<comment type="caution">
    <text evidence="2">The sequence shown here is derived from an EMBL/GenBank/DDBJ whole genome shotgun (WGS) entry which is preliminary data.</text>
</comment>
<keyword evidence="1" id="KW-1133">Transmembrane helix</keyword>
<dbReference type="RefSeq" id="WP_283741323.1">
    <property type="nucleotide sequence ID" value="NZ_JASJEV010000008.1"/>
</dbReference>
<feature type="transmembrane region" description="Helical" evidence="1">
    <location>
        <begin position="42"/>
        <end position="62"/>
    </location>
</feature>
<evidence type="ECO:0000256" key="1">
    <source>
        <dbReference type="SAM" id="Phobius"/>
    </source>
</evidence>
<accession>A0ABT7AL47</accession>
<proteinExistence type="predicted"/>
<dbReference type="InterPro" id="IPR046093">
    <property type="entry name" value="DUF6111"/>
</dbReference>
<organism evidence="2 3">
    <name type="scientific">Chelatococcus albus</name>
    <dbReference type="NCBI Taxonomy" id="3047466"/>
    <lineage>
        <taxon>Bacteria</taxon>
        <taxon>Pseudomonadati</taxon>
        <taxon>Pseudomonadota</taxon>
        <taxon>Alphaproteobacteria</taxon>
        <taxon>Hyphomicrobiales</taxon>
        <taxon>Chelatococcaceae</taxon>
        <taxon>Chelatococcus</taxon>
    </lineage>
</organism>
<evidence type="ECO:0000313" key="2">
    <source>
        <dbReference type="EMBL" id="MDJ1159326.1"/>
    </source>
</evidence>
<sequence>MTRALFEELVLFLAPFVIFALYLVLRRRNPFAKAHWNGQVPWLAIAGLLVVIAGLVYTGLVAERRTGAYVPPHLENGKLVPGQFK</sequence>
<keyword evidence="1" id="KW-0812">Transmembrane</keyword>
<name>A0ABT7AL47_9HYPH</name>
<keyword evidence="1" id="KW-0472">Membrane</keyword>
<dbReference type="Pfam" id="PF19606">
    <property type="entry name" value="DUF6111"/>
    <property type="match status" value="1"/>
</dbReference>